<dbReference type="InterPro" id="IPR015422">
    <property type="entry name" value="PyrdxlP-dep_Trfase_small"/>
</dbReference>
<gene>
    <name evidence="5" type="ORF">ACFOPI_04830</name>
</gene>
<keyword evidence="6" id="KW-1185">Reference proteome</keyword>
<dbReference type="EMBL" id="JBHRXX010000002">
    <property type="protein sequence ID" value="MFC3682906.1"/>
    <property type="molecule type" value="Genomic_DNA"/>
</dbReference>
<dbReference type="NCBIfam" id="NF004767">
    <property type="entry name" value="PRK06105.1"/>
    <property type="match status" value="1"/>
</dbReference>
<keyword evidence="3 4" id="KW-0663">Pyridoxal phosphate</keyword>
<reference evidence="6" key="1">
    <citation type="journal article" date="2019" name="Int. J. Syst. Evol. Microbiol.">
        <title>The Global Catalogue of Microorganisms (GCM) 10K type strain sequencing project: providing services to taxonomists for standard genome sequencing and annotation.</title>
        <authorList>
            <consortium name="The Broad Institute Genomics Platform"/>
            <consortium name="The Broad Institute Genome Sequencing Center for Infectious Disease"/>
            <person name="Wu L."/>
            <person name="Ma J."/>
        </authorList>
    </citation>
    <scope>NUCLEOTIDE SEQUENCE [LARGE SCALE GENOMIC DNA]</scope>
    <source>
        <strain evidence="6">KCTC 42501</strain>
    </source>
</reference>
<comment type="similarity">
    <text evidence="2 4">Belongs to the class-III pyridoxal-phosphate-dependent aminotransferase family.</text>
</comment>
<evidence type="ECO:0000256" key="4">
    <source>
        <dbReference type="RuleBase" id="RU003560"/>
    </source>
</evidence>
<evidence type="ECO:0000256" key="2">
    <source>
        <dbReference type="ARBA" id="ARBA00008954"/>
    </source>
</evidence>
<dbReference type="Pfam" id="PF00202">
    <property type="entry name" value="Aminotran_3"/>
    <property type="match status" value="1"/>
</dbReference>
<dbReference type="InterPro" id="IPR005814">
    <property type="entry name" value="Aminotrans_3"/>
</dbReference>
<evidence type="ECO:0000256" key="1">
    <source>
        <dbReference type="ARBA" id="ARBA00001933"/>
    </source>
</evidence>
<dbReference type="RefSeq" id="WP_382171541.1">
    <property type="nucleotide sequence ID" value="NZ_JBHRXX010000002.1"/>
</dbReference>
<dbReference type="PANTHER" id="PTHR43094">
    <property type="entry name" value="AMINOTRANSFERASE"/>
    <property type="match status" value="1"/>
</dbReference>
<organism evidence="5 6">
    <name type="scientific">Hydrogenophaga luteola</name>
    <dbReference type="NCBI Taxonomy" id="1591122"/>
    <lineage>
        <taxon>Bacteria</taxon>
        <taxon>Pseudomonadati</taxon>
        <taxon>Pseudomonadota</taxon>
        <taxon>Betaproteobacteria</taxon>
        <taxon>Burkholderiales</taxon>
        <taxon>Comamonadaceae</taxon>
        <taxon>Hydrogenophaga</taxon>
    </lineage>
</organism>
<dbReference type="InterPro" id="IPR015421">
    <property type="entry name" value="PyrdxlP-dep_Trfase_major"/>
</dbReference>
<dbReference type="InterPro" id="IPR049704">
    <property type="entry name" value="Aminotrans_3_PPA_site"/>
</dbReference>
<comment type="caution">
    <text evidence="5">The sequence shown here is derived from an EMBL/GenBank/DDBJ whole genome shotgun (WGS) entry which is preliminary data.</text>
</comment>
<proteinExistence type="inferred from homology"/>
<dbReference type="Gene3D" id="3.40.640.10">
    <property type="entry name" value="Type I PLP-dependent aspartate aminotransferase-like (Major domain)"/>
    <property type="match status" value="1"/>
</dbReference>
<dbReference type="InterPro" id="IPR015424">
    <property type="entry name" value="PyrdxlP-dep_Trfase"/>
</dbReference>
<keyword evidence="5" id="KW-0808">Transferase</keyword>
<dbReference type="CDD" id="cd00610">
    <property type="entry name" value="OAT_like"/>
    <property type="match status" value="1"/>
</dbReference>
<evidence type="ECO:0000313" key="6">
    <source>
        <dbReference type="Proteomes" id="UP001595729"/>
    </source>
</evidence>
<evidence type="ECO:0000313" key="5">
    <source>
        <dbReference type="EMBL" id="MFC3682906.1"/>
    </source>
</evidence>
<comment type="cofactor">
    <cofactor evidence="1">
        <name>pyridoxal 5'-phosphate</name>
        <dbReference type="ChEBI" id="CHEBI:597326"/>
    </cofactor>
</comment>
<dbReference type="PANTHER" id="PTHR43094:SF1">
    <property type="entry name" value="AMINOTRANSFERASE CLASS-III"/>
    <property type="match status" value="1"/>
</dbReference>
<sequence length="470" mass="50627">MKSLNGVYPSGQPLTGVGSADALYHLHSQTNLQSHVTQGPLVMVRGEGPYVFDEQGKRYLEGMGGLWCASLGFSDQRLVDAATIQMKKLPYYHTFNHRSSDTASMLAAKVASLSPMPDPRVFFATSGSEANDSMVKMAWSYHIARGEPARRKIIARDRAFHGSTVMGASLSGLTNMHAAFGLPLEGIVRVACPYPYRDAREGESEISYVERLVRDLEDRIAEEGAHTIAAFIAEPIIGAGGVIVPPAGYFEQVQQVLKRHGILMLADEIICGFGRTGNWFGSQTFGMTPDMMACAKGLSSGYAPISCVIVHGEVFETLQRHSGKTGGFGHGFTYSGHPLSAAVALEALAIYEEMDLPARSRHLGEVLHRELGRLSDHPLVGDIRGTGFIAGIELVADKVGRMPFDATLGMGAQVERATRSHGLIVRSMGDVIALSPPYILDDAQVVDMVATLKLALDDVVARNLLTAEVA</sequence>
<accession>A0ABV7W2G2</accession>
<dbReference type="Gene3D" id="3.90.1150.10">
    <property type="entry name" value="Aspartate Aminotransferase, domain 1"/>
    <property type="match status" value="1"/>
</dbReference>
<dbReference type="PROSITE" id="PS00600">
    <property type="entry name" value="AA_TRANSFER_CLASS_3"/>
    <property type="match status" value="1"/>
</dbReference>
<evidence type="ECO:0000256" key="3">
    <source>
        <dbReference type="ARBA" id="ARBA00022898"/>
    </source>
</evidence>
<dbReference type="GO" id="GO:0008483">
    <property type="term" value="F:transaminase activity"/>
    <property type="evidence" value="ECO:0007669"/>
    <property type="project" value="UniProtKB-KW"/>
</dbReference>
<protein>
    <submittedName>
        <fullName evidence="5">Aminotransferase</fullName>
    </submittedName>
</protein>
<dbReference type="Proteomes" id="UP001595729">
    <property type="component" value="Unassembled WGS sequence"/>
</dbReference>
<keyword evidence="5" id="KW-0032">Aminotransferase</keyword>
<dbReference type="SUPFAM" id="SSF53383">
    <property type="entry name" value="PLP-dependent transferases"/>
    <property type="match status" value="1"/>
</dbReference>
<name>A0ABV7W2G2_9BURK</name>